<evidence type="ECO:0000256" key="9">
    <source>
        <dbReference type="SAM" id="MobiDB-lite"/>
    </source>
</evidence>
<organism evidence="14 15">
    <name type="scientific">Saccharopolyspora thermophila</name>
    <dbReference type="NCBI Taxonomy" id="89367"/>
    <lineage>
        <taxon>Bacteria</taxon>
        <taxon>Bacillati</taxon>
        <taxon>Actinomycetota</taxon>
        <taxon>Actinomycetes</taxon>
        <taxon>Pseudonocardiales</taxon>
        <taxon>Pseudonocardiaceae</taxon>
        <taxon>Saccharopolyspora</taxon>
    </lineage>
</organism>
<reference evidence="14" key="3">
    <citation type="submission" date="2020-09" db="EMBL/GenBank/DDBJ databases">
        <authorList>
            <person name="Sun Q."/>
            <person name="Zhou Y."/>
        </authorList>
    </citation>
    <scope>NUCLEOTIDE SEQUENCE</scope>
    <source>
        <strain evidence="14">CGMCC 4.7206</strain>
    </source>
</reference>
<proteinExistence type="predicted"/>
<keyword evidence="5" id="KW-0547">Nucleotide-binding</keyword>
<name>A0A917JZV0_9PSEU</name>
<dbReference type="PANTHER" id="PTHR24421">
    <property type="entry name" value="NITRATE/NITRITE SENSOR PROTEIN NARX-RELATED"/>
    <property type="match status" value="1"/>
</dbReference>
<dbReference type="EC" id="2.7.13.3" evidence="2"/>
<feature type="transmembrane region" description="Helical" evidence="10">
    <location>
        <begin position="103"/>
        <end position="122"/>
    </location>
</feature>
<evidence type="ECO:0000256" key="2">
    <source>
        <dbReference type="ARBA" id="ARBA00012438"/>
    </source>
</evidence>
<dbReference type="Gene3D" id="3.30.565.10">
    <property type="entry name" value="Histidine kinase-like ATPase, C-terminal domain"/>
    <property type="match status" value="1"/>
</dbReference>
<evidence type="ECO:0000256" key="8">
    <source>
        <dbReference type="ARBA" id="ARBA00023012"/>
    </source>
</evidence>
<feature type="compositionally biased region" description="Basic and acidic residues" evidence="9">
    <location>
        <begin position="451"/>
        <end position="465"/>
    </location>
</feature>
<evidence type="ECO:0000313" key="15">
    <source>
        <dbReference type="Proteomes" id="UP000597989"/>
    </source>
</evidence>
<evidence type="ECO:0000259" key="12">
    <source>
        <dbReference type="Pfam" id="PF07730"/>
    </source>
</evidence>
<keyword evidence="6 14" id="KW-0418">Kinase</keyword>
<evidence type="ECO:0000313" key="14">
    <source>
        <dbReference type="EMBL" id="GGI92418.1"/>
    </source>
</evidence>
<keyword evidence="7" id="KW-0067">ATP-binding</keyword>
<dbReference type="RefSeq" id="WP_188988442.1">
    <property type="nucleotide sequence ID" value="NZ_BAAAHC010000003.1"/>
</dbReference>
<dbReference type="GO" id="GO:0005524">
    <property type="term" value="F:ATP binding"/>
    <property type="evidence" value="ECO:0007669"/>
    <property type="project" value="UniProtKB-KW"/>
</dbReference>
<evidence type="ECO:0000256" key="6">
    <source>
        <dbReference type="ARBA" id="ARBA00022777"/>
    </source>
</evidence>
<feature type="signal peptide" evidence="11">
    <location>
        <begin position="1"/>
        <end position="20"/>
    </location>
</feature>
<dbReference type="PANTHER" id="PTHR24421:SF10">
    <property type="entry name" value="NITRATE_NITRITE SENSOR PROTEIN NARQ"/>
    <property type="match status" value="1"/>
</dbReference>
<dbReference type="InterPro" id="IPR011712">
    <property type="entry name" value="Sig_transdc_His_kin_sub3_dim/P"/>
</dbReference>
<feature type="transmembrane region" description="Helical" evidence="10">
    <location>
        <begin position="76"/>
        <end position="94"/>
    </location>
</feature>
<evidence type="ECO:0000256" key="11">
    <source>
        <dbReference type="SAM" id="SignalP"/>
    </source>
</evidence>
<feature type="region of interest" description="Disordered" evidence="9">
    <location>
        <begin position="437"/>
        <end position="465"/>
    </location>
</feature>
<dbReference type="InterPro" id="IPR036890">
    <property type="entry name" value="HATPase_C_sf"/>
</dbReference>
<evidence type="ECO:0000256" key="4">
    <source>
        <dbReference type="ARBA" id="ARBA00022679"/>
    </source>
</evidence>
<feature type="transmembrane region" description="Helical" evidence="10">
    <location>
        <begin position="54"/>
        <end position="70"/>
    </location>
</feature>
<evidence type="ECO:0000256" key="5">
    <source>
        <dbReference type="ARBA" id="ARBA00022741"/>
    </source>
</evidence>
<dbReference type="Gene3D" id="1.20.5.1930">
    <property type="match status" value="1"/>
</dbReference>
<keyword evidence="11" id="KW-0732">Signal</keyword>
<evidence type="ECO:0000256" key="3">
    <source>
        <dbReference type="ARBA" id="ARBA00022553"/>
    </source>
</evidence>
<reference evidence="14 15" key="1">
    <citation type="journal article" date="2014" name="Int. J. Syst. Evol. Microbiol.">
        <title>Complete genome sequence of Corynebacterium casei LMG S-19264T (=DSM 44701T), isolated from a smear-ripened cheese.</title>
        <authorList>
            <consortium name="US DOE Joint Genome Institute (JGI-PGF)"/>
            <person name="Walter F."/>
            <person name="Albersmeier A."/>
            <person name="Kalinowski J."/>
            <person name="Ruckert C."/>
        </authorList>
    </citation>
    <scope>NUCLEOTIDE SEQUENCE [LARGE SCALE GENOMIC DNA]</scope>
    <source>
        <strain evidence="14 15">CGMCC 4.7206</strain>
    </source>
</reference>
<accession>A0A917JZV0</accession>
<evidence type="ECO:0000256" key="1">
    <source>
        <dbReference type="ARBA" id="ARBA00000085"/>
    </source>
</evidence>
<dbReference type="GO" id="GO:0046983">
    <property type="term" value="F:protein dimerization activity"/>
    <property type="evidence" value="ECO:0007669"/>
    <property type="project" value="InterPro"/>
</dbReference>
<keyword evidence="10" id="KW-1133">Transmembrane helix</keyword>
<feature type="transmembrane region" description="Helical" evidence="10">
    <location>
        <begin position="397"/>
        <end position="419"/>
    </location>
</feature>
<dbReference type="GO" id="GO:0016020">
    <property type="term" value="C:membrane"/>
    <property type="evidence" value="ECO:0007669"/>
    <property type="project" value="InterPro"/>
</dbReference>
<sequence>MKVSRRDLLWWLLLSLPVLAANQVSATTPLRTWEIVLGVAVVAATAVLRRRRPLVTVIVALGVWDLALITRPDATSVGAVAFVALLAATGYNAGFRIHRQRDALFRFALASALLSLLVLLFAHDVGAWLVSVIGAVLFTLCPWVLGRHHQKYRALVRAGWERAEQLERQQQLIDEQARLQERTRIARDMHDLLGHQLSLVALRIGALEVAPSLDAAHREAAGQARASVTAAAERLREVIEVLRDDSAIAPGSVAELVRNARRSGMPVALAETGEVAESSMRSRAVCRIVQEALTNAAKHAPGTAVTVEVDHREDESAVRVANALPDEPPNAPGNGSGLVALAERVRLAGGTFQAGPEGGRFVVDARIPQVAQAIPAVSESAAHLARAEQQVRGSRNIAIAVAAASAVGLGLLSASIIVFDTITSVITPADYERIQVGRPRSAIEPHLPSRTRMDDPPEDDLTRPADARCEYYSTHHNPFGERRGDLYRLCFRQNVLVSKDYLRRW</sequence>
<keyword evidence="10" id="KW-0472">Membrane</keyword>
<gene>
    <name evidence="13" type="ORF">GCM10009545_04860</name>
    <name evidence="14" type="ORF">GCM10011581_31990</name>
</gene>
<keyword evidence="8" id="KW-0902">Two-component regulatory system</keyword>
<evidence type="ECO:0000313" key="16">
    <source>
        <dbReference type="Proteomes" id="UP001500220"/>
    </source>
</evidence>
<reference evidence="13 16" key="2">
    <citation type="journal article" date="2019" name="Int. J. Syst. Evol. Microbiol.">
        <title>The Global Catalogue of Microorganisms (GCM) 10K type strain sequencing project: providing services to taxonomists for standard genome sequencing and annotation.</title>
        <authorList>
            <consortium name="The Broad Institute Genomics Platform"/>
            <consortium name="The Broad Institute Genome Sequencing Center for Infectious Disease"/>
            <person name="Wu L."/>
            <person name="Ma J."/>
        </authorList>
    </citation>
    <scope>NUCLEOTIDE SEQUENCE [LARGE SCALE GENOMIC DNA]</scope>
    <source>
        <strain evidence="13 16">JCM 10664</strain>
    </source>
</reference>
<dbReference type="Proteomes" id="UP000597989">
    <property type="component" value="Unassembled WGS sequence"/>
</dbReference>
<feature type="transmembrane region" description="Helical" evidence="10">
    <location>
        <begin position="128"/>
        <end position="145"/>
    </location>
</feature>
<reference evidence="13" key="4">
    <citation type="submission" date="2023-12" db="EMBL/GenBank/DDBJ databases">
        <authorList>
            <person name="Sun Q."/>
            <person name="Inoue M."/>
        </authorList>
    </citation>
    <scope>NUCLEOTIDE SEQUENCE</scope>
    <source>
        <strain evidence="13">JCM 10664</strain>
    </source>
</reference>
<dbReference type="CDD" id="cd16917">
    <property type="entry name" value="HATPase_UhpB-NarQ-NarX-like"/>
    <property type="match status" value="1"/>
</dbReference>
<dbReference type="InterPro" id="IPR050482">
    <property type="entry name" value="Sensor_HK_TwoCompSys"/>
</dbReference>
<keyword evidence="10" id="KW-0812">Transmembrane</keyword>
<dbReference type="AlphaFoldDB" id="A0A917JZV0"/>
<comment type="caution">
    <text evidence="14">The sequence shown here is derived from an EMBL/GenBank/DDBJ whole genome shotgun (WGS) entry which is preliminary data.</text>
</comment>
<keyword evidence="4" id="KW-0808">Transferase</keyword>
<dbReference type="Pfam" id="PF07730">
    <property type="entry name" value="HisKA_3"/>
    <property type="match status" value="1"/>
</dbReference>
<dbReference type="SUPFAM" id="SSF55874">
    <property type="entry name" value="ATPase domain of HSP90 chaperone/DNA topoisomerase II/histidine kinase"/>
    <property type="match status" value="1"/>
</dbReference>
<protein>
    <recommendedName>
        <fullName evidence="2">histidine kinase</fullName>
        <ecNumber evidence="2">2.7.13.3</ecNumber>
    </recommendedName>
</protein>
<evidence type="ECO:0000256" key="7">
    <source>
        <dbReference type="ARBA" id="ARBA00022840"/>
    </source>
</evidence>
<dbReference type="Proteomes" id="UP001500220">
    <property type="component" value="Unassembled WGS sequence"/>
</dbReference>
<keyword evidence="3" id="KW-0597">Phosphoprotein</keyword>
<feature type="domain" description="Signal transduction histidine kinase subgroup 3 dimerisation and phosphoacceptor" evidence="12">
    <location>
        <begin position="181"/>
        <end position="245"/>
    </location>
</feature>
<evidence type="ECO:0000256" key="10">
    <source>
        <dbReference type="SAM" id="Phobius"/>
    </source>
</evidence>
<dbReference type="GO" id="GO:0000155">
    <property type="term" value="F:phosphorelay sensor kinase activity"/>
    <property type="evidence" value="ECO:0007669"/>
    <property type="project" value="InterPro"/>
</dbReference>
<dbReference type="EMBL" id="BAAAHC010000003">
    <property type="protein sequence ID" value="GAA0505869.1"/>
    <property type="molecule type" value="Genomic_DNA"/>
</dbReference>
<keyword evidence="16" id="KW-1185">Reference proteome</keyword>
<feature type="chain" id="PRO_5038919814" description="histidine kinase" evidence="11">
    <location>
        <begin position="21"/>
        <end position="505"/>
    </location>
</feature>
<evidence type="ECO:0000313" key="13">
    <source>
        <dbReference type="EMBL" id="GAA0505869.1"/>
    </source>
</evidence>
<comment type="catalytic activity">
    <reaction evidence="1">
        <text>ATP + protein L-histidine = ADP + protein N-phospho-L-histidine.</text>
        <dbReference type="EC" id="2.7.13.3"/>
    </reaction>
</comment>
<dbReference type="EMBL" id="BMMT01000011">
    <property type="protein sequence ID" value="GGI92418.1"/>
    <property type="molecule type" value="Genomic_DNA"/>
</dbReference>